<dbReference type="Gene3D" id="3.30.420.10">
    <property type="entry name" value="Ribonuclease H-like superfamily/Ribonuclease H"/>
    <property type="match status" value="1"/>
</dbReference>
<name>A0ABY7ELB6_MYAAR</name>
<dbReference type="Gene3D" id="3.90.1720.10">
    <property type="entry name" value="endopeptidase domain like (from Nostoc punctiforme)"/>
    <property type="match status" value="1"/>
</dbReference>
<reference evidence="3" key="1">
    <citation type="submission" date="2022-11" db="EMBL/GenBank/DDBJ databases">
        <title>Centuries of genome instability and evolution in soft-shell clam transmissible cancer (bioRxiv).</title>
        <authorList>
            <person name="Hart S.F.M."/>
            <person name="Yonemitsu M.A."/>
            <person name="Giersch R.M."/>
            <person name="Beal B.F."/>
            <person name="Arriagada G."/>
            <person name="Davis B.W."/>
            <person name="Ostrander E.A."/>
            <person name="Goff S.P."/>
            <person name="Metzger M.J."/>
        </authorList>
    </citation>
    <scope>NUCLEOTIDE SEQUENCE</scope>
    <source>
        <strain evidence="3">MELC-2E11</strain>
        <tissue evidence="3">Siphon/mantle</tissue>
    </source>
</reference>
<dbReference type="PANTHER" id="PTHR46137:SF3">
    <property type="entry name" value="OS05G0310600 PROTEIN"/>
    <property type="match status" value="1"/>
</dbReference>
<organism evidence="3 4">
    <name type="scientific">Mya arenaria</name>
    <name type="common">Soft-shell clam</name>
    <dbReference type="NCBI Taxonomy" id="6604"/>
    <lineage>
        <taxon>Eukaryota</taxon>
        <taxon>Metazoa</taxon>
        <taxon>Spiralia</taxon>
        <taxon>Lophotrochozoa</taxon>
        <taxon>Mollusca</taxon>
        <taxon>Bivalvia</taxon>
        <taxon>Autobranchia</taxon>
        <taxon>Heteroconchia</taxon>
        <taxon>Euheterodonta</taxon>
        <taxon>Imparidentia</taxon>
        <taxon>Neoheterodontei</taxon>
        <taxon>Myida</taxon>
        <taxon>Myoidea</taxon>
        <taxon>Myidae</taxon>
        <taxon>Mya</taxon>
    </lineage>
</organism>
<dbReference type="EMBL" id="CP111018">
    <property type="protein sequence ID" value="WAR09762.1"/>
    <property type="molecule type" value="Genomic_DNA"/>
</dbReference>
<feature type="region of interest" description="Disordered" evidence="1">
    <location>
        <begin position="225"/>
        <end position="250"/>
    </location>
</feature>
<dbReference type="Proteomes" id="UP001164746">
    <property type="component" value="Chromosome 7"/>
</dbReference>
<dbReference type="PROSITE" id="PS51934">
    <property type="entry name" value="LRAT"/>
    <property type="match status" value="1"/>
</dbReference>
<feature type="domain" description="LRAT" evidence="2">
    <location>
        <begin position="56"/>
        <end position="188"/>
    </location>
</feature>
<dbReference type="InterPro" id="IPR012337">
    <property type="entry name" value="RNaseH-like_sf"/>
</dbReference>
<dbReference type="PANTHER" id="PTHR46137">
    <property type="entry name" value="OS05G0310600 PROTEIN"/>
    <property type="match status" value="1"/>
</dbReference>
<dbReference type="InterPro" id="IPR007053">
    <property type="entry name" value="LRAT_dom"/>
</dbReference>
<protein>
    <recommendedName>
        <fullName evidence="2">LRAT domain-containing protein</fullName>
    </recommendedName>
</protein>
<dbReference type="InterPro" id="IPR036397">
    <property type="entry name" value="RNaseH_sf"/>
</dbReference>
<accession>A0ABY7ELB6</accession>
<proteinExistence type="predicted"/>
<evidence type="ECO:0000256" key="1">
    <source>
        <dbReference type="SAM" id="MobiDB-lite"/>
    </source>
</evidence>
<sequence length="789" mass="88602">MASGEDTSGSNMPNDDLDVENEEKLKKQHELFQTDQTILTRTLIGRNIFQLKEGDHIGWRRIGYWHHAIYISVNEAGFEVIHFTKTKTICKKNVHKKEGNDLDKEKCDKNENDQSMNVISENIMNTNETNKELYCFNYPQTILDKNPAKIVIERAKAALREPQSYCLLRNNCEHFATYCKTGKGSKAIETTSYVSSSARAGSKAMEATSSVSRSATIGSKVMKGSSSVSSSARAGSKAMEATSSVSRSTKIGSKVMKGSSSVSRYSRNGSKTMDTANKLGRRNTFFKGVNAVSSIFTLGLIAHNEVQATRKDFEKYKQVFDKKEISKDDYNRLCQGRVTASVVGGAATFAGDYFGFKAGGILGAKIGAFGGAVGATVGAVIGGFGGCCLGYMMGQSVGEKILPVIPDNTRDVQYLHDVDESDSWRFTDEPGSWRDLMKRRGPPHPYSPIHIDIQTTDLTCESIDQENALLENIHGMVYYTRYLHDVDESDSWRFTDEPGSWRDLMKRRGPPHPYSPIHIDIQTTDLNDAQRRNGITMDSNKVMKKNGEVVEFKTWTKASADFLKWLKRRERPVLVSKKCGPLSLRVLIAAYESIDQGNALRENIHGMVYYTRYLHDVDESDSWRFTDEPGSWQNLMKVGVSPPPYSPIHIDIQTTDLIYASDGHIPQITQLVAVDETSKPFQCYIRPVIPISDDAQRRNGITMDSNKVMRMNGEVVEFQTWTKASADFLEWLKRLDRPVLVSKKFGHISFMILISAYERIGQKNALLENIHGMVYYTSKNEHNAELYIT</sequence>
<gene>
    <name evidence="3" type="ORF">MAR_034838</name>
</gene>
<feature type="compositionally biased region" description="Polar residues" evidence="1">
    <location>
        <begin position="241"/>
        <end position="250"/>
    </location>
</feature>
<dbReference type="Pfam" id="PF04970">
    <property type="entry name" value="LRAT"/>
    <property type="match status" value="1"/>
</dbReference>
<dbReference type="SUPFAM" id="SSF53098">
    <property type="entry name" value="Ribonuclease H-like"/>
    <property type="match status" value="1"/>
</dbReference>
<evidence type="ECO:0000313" key="4">
    <source>
        <dbReference type="Proteomes" id="UP001164746"/>
    </source>
</evidence>
<keyword evidence="4" id="KW-1185">Reference proteome</keyword>
<evidence type="ECO:0000313" key="3">
    <source>
        <dbReference type="EMBL" id="WAR09762.1"/>
    </source>
</evidence>
<feature type="compositionally biased region" description="Low complexity" evidence="1">
    <location>
        <begin position="225"/>
        <end position="238"/>
    </location>
</feature>
<evidence type="ECO:0000259" key="2">
    <source>
        <dbReference type="PROSITE" id="PS51934"/>
    </source>
</evidence>